<comment type="caution">
    <text evidence="1">The sequence shown here is derived from an EMBL/GenBank/DDBJ whole genome shotgun (WGS) entry which is preliminary data.</text>
</comment>
<protein>
    <submittedName>
        <fullName evidence="1">Uncharacterized protein</fullName>
    </submittedName>
</protein>
<evidence type="ECO:0000313" key="2">
    <source>
        <dbReference type="Proteomes" id="UP001291309"/>
    </source>
</evidence>
<dbReference type="EMBL" id="JAXIVS010000026">
    <property type="protein sequence ID" value="MDY7232992.1"/>
    <property type="molecule type" value="Genomic_DNA"/>
</dbReference>
<reference evidence="1 2" key="1">
    <citation type="submission" date="2023-12" db="EMBL/GenBank/DDBJ databases">
        <title>the genome sequence of Hyalangium sp. s54d21.</title>
        <authorList>
            <person name="Zhang X."/>
        </authorList>
    </citation>
    <scope>NUCLEOTIDE SEQUENCE [LARGE SCALE GENOMIC DNA]</scope>
    <source>
        <strain evidence="2">s54d21</strain>
    </source>
</reference>
<proteinExistence type="predicted"/>
<dbReference type="RefSeq" id="WP_321551705.1">
    <property type="nucleotide sequence ID" value="NZ_JAXIVS010000026.1"/>
</dbReference>
<sequence length="142" mass="15787">MFLEVGTALGYQAERTFSPQAPTDGVWLTRHQVAELDRIPFAAIEVLVSEVWDAKSIRGSISTLRDAVSASLGILLVHEGELHRVLSERNWADAAIDKEINRITGEVARLAAPYSGVEVWTFAKLAEIYRQTTGKKSRYCVK</sequence>
<name>A0ABU5HJJ2_9BACT</name>
<keyword evidence="2" id="KW-1185">Reference proteome</keyword>
<gene>
    <name evidence="1" type="ORF">SYV04_41785</name>
</gene>
<dbReference type="Proteomes" id="UP001291309">
    <property type="component" value="Unassembled WGS sequence"/>
</dbReference>
<organism evidence="1 2">
    <name type="scientific">Hyalangium rubrum</name>
    <dbReference type="NCBI Taxonomy" id="3103134"/>
    <lineage>
        <taxon>Bacteria</taxon>
        <taxon>Pseudomonadati</taxon>
        <taxon>Myxococcota</taxon>
        <taxon>Myxococcia</taxon>
        <taxon>Myxococcales</taxon>
        <taxon>Cystobacterineae</taxon>
        <taxon>Archangiaceae</taxon>
        <taxon>Hyalangium</taxon>
    </lineage>
</organism>
<accession>A0ABU5HJJ2</accession>
<evidence type="ECO:0000313" key="1">
    <source>
        <dbReference type="EMBL" id="MDY7232992.1"/>
    </source>
</evidence>